<dbReference type="AlphaFoldDB" id="A0A1Y2FJE9"/>
<dbReference type="EMBL" id="MCOG01000006">
    <property type="protein sequence ID" value="ORY84059.1"/>
    <property type="molecule type" value="Genomic_DNA"/>
</dbReference>
<dbReference type="Pfam" id="PF13637">
    <property type="entry name" value="Ank_4"/>
    <property type="match status" value="1"/>
</dbReference>
<dbReference type="SUPFAM" id="SSF48403">
    <property type="entry name" value="Ankyrin repeat"/>
    <property type="match status" value="1"/>
</dbReference>
<gene>
    <name evidence="1" type="ORF">LY90DRAFT_643003</name>
</gene>
<proteinExistence type="predicted"/>
<dbReference type="Proteomes" id="UP000193920">
    <property type="component" value="Unassembled WGS sequence"/>
</dbReference>
<dbReference type="InterPro" id="IPR002110">
    <property type="entry name" value="Ankyrin_rpt"/>
</dbReference>
<organism evidence="1 2">
    <name type="scientific">Neocallimastix californiae</name>
    <dbReference type="NCBI Taxonomy" id="1754190"/>
    <lineage>
        <taxon>Eukaryota</taxon>
        <taxon>Fungi</taxon>
        <taxon>Fungi incertae sedis</taxon>
        <taxon>Chytridiomycota</taxon>
        <taxon>Chytridiomycota incertae sedis</taxon>
        <taxon>Neocallimastigomycetes</taxon>
        <taxon>Neocallimastigales</taxon>
        <taxon>Neocallimastigaceae</taxon>
        <taxon>Neocallimastix</taxon>
    </lineage>
</organism>
<comment type="caution">
    <text evidence="1">The sequence shown here is derived from an EMBL/GenBank/DDBJ whole genome shotgun (WGS) entry which is preliminary data.</text>
</comment>
<keyword evidence="2" id="KW-1185">Reference proteome</keyword>
<protein>
    <submittedName>
        <fullName evidence="1">Uncharacterized protein</fullName>
    </submittedName>
</protein>
<evidence type="ECO:0000313" key="2">
    <source>
        <dbReference type="Proteomes" id="UP000193920"/>
    </source>
</evidence>
<accession>A0A1Y2FJE9</accession>
<reference evidence="1 2" key="1">
    <citation type="submission" date="2016-08" db="EMBL/GenBank/DDBJ databases">
        <title>A Parts List for Fungal Cellulosomes Revealed by Comparative Genomics.</title>
        <authorList>
            <consortium name="DOE Joint Genome Institute"/>
            <person name="Haitjema C.H."/>
            <person name="Gilmore S.P."/>
            <person name="Henske J.K."/>
            <person name="Solomon K.V."/>
            <person name="De Groot R."/>
            <person name="Kuo A."/>
            <person name="Mondo S.J."/>
            <person name="Salamov A.A."/>
            <person name="Labutti K."/>
            <person name="Zhao Z."/>
            <person name="Chiniquy J."/>
            <person name="Barry K."/>
            <person name="Brewer H.M."/>
            <person name="Purvine S.O."/>
            <person name="Wright A.T."/>
            <person name="Boxma B."/>
            <person name="Van Alen T."/>
            <person name="Hackstein J.H."/>
            <person name="Baker S.E."/>
            <person name="Grigoriev I.V."/>
            <person name="O'Malley M.A."/>
        </authorList>
    </citation>
    <scope>NUCLEOTIDE SEQUENCE [LARGE SCALE GENOMIC DNA]</scope>
    <source>
        <strain evidence="1 2">G1</strain>
    </source>
</reference>
<name>A0A1Y2FJE9_9FUNG</name>
<dbReference type="Gene3D" id="1.25.40.20">
    <property type="entry name" value="Ankyrin repeat-containing domain"/>
    <property type="match status" value="1"/>
</dbReference>
<evidence type="ECO:0000313" key="1">
    <source>
        <dbReference type="EMBL" id="ORY84059.1"/>
    </source>
</evidence>
<sequence>MEFDLEFQFEQLKRILNSTTKINKDNIDYYIEAIDLDNVERIKYQSAKDKHKHSNIDIVYEIFQRNRLDEDRLIFIIENCQNYLNISTKLIKILINYSQIQLLDVIFNNYKFFDNEFITNLLYFYKYKNPISTMKLNQLFKKYEFKSFVEESKFNISKFSLIKYLFAACKFGSIYALKYFISLGIDINGINHFGETTLHYACKLEI</sequence>
<dbReference type="InterPro" id="IPR036770">
    <property type="entry name" value="Ankyrin_rpt-contain_sf"/>
</dbReference>